<dbReference type="Gene3D" id="2.30.40.10">
    <property type="entry name" value="Urease, subunit C, domain 1"/>
    <property type="match status" value="1"/>
</dbReference>
<dbReference type="Gene3D" id="3.20.20.140">
    <property type="entry name" value="Metal-dependent hydrolases"/>
    <property type="match status" value="1"/>
</dbReference>
<protein>
    <submittedName>
        <fullName evidence="2">Amidohydrolase</fullName>
    </submittedName>
</protein>
<dbReference type="InterPro" id="IPR032466">
    <property type="entry name" value="Metal_Hydrolase"/>
</dbReference>
<keyword evidence="3" id="KW-1185">Reference proteome</keyword>
<dbReference type="SUPFAM" id="SSF51556">
    <property type="entry name" value="Metallo-dependent hydrolases"/>
    <property type="match status" value="1"/>
</dbReference>
<proteinExistence type="predicted"/>
<feature type="domain" description="Amidohydrolase 3" evidence="1">
    <location>
        <begin position="43"/>
        <end position="498"/>
    </location>
</feature>
<dbReference type="PANTHER" id="PTHR22642">
    <property type="entry name" value="IMIDAZOLONEPROPIONASE"/>
    <property type="match status" value="1"/>
</dbReference>
<organism evidence="2 3">
    <name type="scientific">Raoultibacter timonensis</name>
    <dbReference type="NCBI Taxonomy" id="1907662"/>
    <lineage>
        <taxon>Bacteria</taxon>
        <taxon>Bacillati</taxon>
        <taxon>Actinomycetota</taxon>
        <taxon>Coriobacteriia</taxon>
        <taxon>Eggerthellales</taxon>
        <taxon>Eggerthellaceae</taxon>
        <taxon>Raoultibacter</taxon>
    </lineage>
</organism>
<reference evidence="2 3" key="1">
    <citation type="submission" date="2022-01" db="EMBL/GenBank/DDBJ databases">
        <title>Novel bile acid biosynthetic pathways are enriched in the microbiome of centenarians.</title>
        <authorList>
            <person name="Sato Y."/>
            <person name="Atarashi K."/>
            <person name="Plichta R.D."/>
            <person name="Arai Y."/>
            <person name="Sasajima S."/>
            <person name="Kearney M.S."/>
            <person name="Suda W."/>
            <person name="Takeshita K."/>
            <person name="Sasaki T."/>
            <person name="Okamoto S."/>
            <person name="Skelly N.A."/>
            <person name="Okamura Y."/>
            <person name="Vlamakis H."/>
            <person name="Li Y."/>
            <person name="Tanoue T."/>
            <person name="Takei H."/>
            <person name="Nittono H."/>
            <person name="Narushima S."/>
            <person name="Irie J."/>
            <person name="Itoh H."/>
            <person name="Moriya K."/>
            <person name="Sugiura Y."/>
            <person name="Suematsu M."/>
            <person name="Moritoki N."/>
            <person name="Shibata S."/>
            <person name="Littman R.D."/>
            <person name="Fischbach A.M."/>
            <person name="Uwamino Y."/>
            <person name="Inoue T."/>
            <person name="Honda A."/>
            <person name="Hattori M."/>
            <person name="Murai T."/>
            <person name="Xavier J.R."/>
            <person name="Hirose N."/>
            <person name="Honda K."/>
        </authorList>
    </citation>
    <scope>NUCLEOTIDE SEQUENCE [LARGE SCALE GENOMIC DNA]</scope>
    <source>
        <strain evidence="2 3">CE91-St30</strain>
    </source>
</reference>
<sequence length="521" mass="56464">MKTVFTNATFHTMESETDTHATMTVEDGVITGFDEPADGSNAKTVDLAGAHVFPALIDAHLHMLESIALASMGEQICDIVHGGVEPHNLAGLEQKIRSYAAESKPGSLLIFSNYVSAAVDEGRLPNRHELDEWAGGAPVWIINIDGHSGACSSALLDALGLEDVAPDGILSGPAHDANLGKFTDHLASSITPAALAHGIAHFCNQCAAYGIGTVCALEGTDDSERDRMAELTALLAQRFPLDVRLFPQYMDQTKLQKVLPRMGANRVGGCMKWELDGSVGSRTAAFSEPYADGSTGSLYFDTDELARTVEGFANRGYTVSAHAIGDAAIDQLVGIFERIPGRHRIDHCEFPSEDAVKRVCELKPFVTVQPGYAWIDKRYLHGYERYLSESQIASQIPLARLAEAGVPLCGSTDAPVQSVDPFLQMRGMREFYVEDQSLSAYEALKTYTANGGEMLGEKKGLLREGYEASFFTCAVNLLDIEPASLEGVHAQDTWLHGKRYKPLPDGLGTFVRLLTTRPKKI</sequence>
<dbReference type="SUPFAM" id="SSF51338">
    <property type="entry name" value="Composite domain of metallo-dependent hydrolases"/>
    <property type="match status" value="1"/>
</dbReference>
<dbReference type="Gene3D" id="3.10.310.70">
    <property type="match status" value="1"/>
</dbReference>
<name>A0ABN6ML97_9ACTN</name>
<dbReference type="PANTHER" id="PTHR22642:SF2">
    <property type="entry name" value="PROTEIN LONG AFTER FAR-RED 3"/>
    <property type="match status" value="1"/>
</dbReference>
<dbReference type="InterPro" id="IPR013108">
    <property type="entry name" value="Amidohydro_3"/>
</dbReference>
<dbReference type="EMBL" id="AP025564">
    <property type="protein sequence ID" value="BDE97046.1"/>
    <property type="molecule type" value="Genomic_DNA"/>
</dbReference>
<dbReference type="Pfam" id="PF07969">
    <property type="entry name" value="Amidohydro_3"/>
    <property type="match status" value="1"/>
</dbReference>
<dbReference type="InterPro" id="IPR011059">
    <property type="entry name" value="Metal-dep_hydrolase_composite"/>
</dbReference>
<evidence type="ECO:0000259" key="1">
    <source>
        <dbReference type="Pfam" id="PF07969"/>
    </source>
</evidence>
<evidence type="ECO:0000313" key="3">
    <source>
        <dbReference type="Proteomes" id="UP001320544"/>
    </source>
</evidence>
<dbReference type="RefSeq" id="WP_244386176.1">
    <property type="nucleotide sequence ID" value="NZ_AP025564.1"/>
</dbReference>
<accession>A0ABN6ML97</accession>
<gene>
    <name evidence="2" type="ORF">CE91St30_23790</name>
</gene>
<dbReference type="Proteomes" id="UP001320544">
    <property type="component" value="Chromosome"/>
</dbReference>
<evidence type="ECO:0000313" key="2">
    <source>
        <dbReference type="EMBL" id="BDE97046.1"/>
    </source>
</evidence>